<organism evidence="1">
    <name type="scientific">Micrurus surinamensis</name>
    <name type="common">Surinam coral snake</name>
    <dbReference type="NCBI Taxonomy" id="129470"/>
    <lineage>
        <taxon>Eukaryota</taxon>
        <taxon>Metazoa</taxon>
        <taxon>Chordata</taxon>
        <taxon>Craniata</taxon>
        <taxon>Vertebrata</taxon>
        <taxon>Euteleostomi</taxon>
        <taxon>Lepidosauria</taxon>
        <taxon>Squamata</taxon>
        <taxon>Bifurcata</taxon>
        <taxon>Unidentata</taxon>
        <taxon>Episquamata</taxon>
        <taxon>Toxicofera</taxon>
        <taxon>Serpentes</taxon>
        <taxon>Colubroidea</taxon>
        <taxon>Elapidae</taxon>
        <taxon>Elapinae</taxon>
        <taxon>Micrurus</taxon>
    </lineage>
</organism>
<protein>
    <submittedName>
        <fullName evidence="1">Uncharacterized protein</fullName>
    </submittedName>
</protein>
<dbReference type="AlphaFoldDB" id="A0A2D4P543"/>
<sequence>MRAPPCPLCMRVQFPHPLTCTAHARASQLIFGPFEAFLGLPGARGRPLQPLEAKKWTCFITSGISKNAGSYETGLIFGLRGLGGLPLSLWRAEGGLKRAEDQLGDTCMRTAVQVSLAGARVPVQMALCATCSMRAIGSPS</sequence>
<name>A0A2D4P543_MICSU</name>
<proteinExistence type="predicted"/>
<evidence type="ECO:0000313" key="1">
    <source>
        <dbReference type="EMBL" id="LAB53114.1"/>
    </source>
</evidence>
<reference evidence="1" key="2">
    <citation type="submission" date="2017-11" db="EMBL/GenBank/DDBJ databases">
        <title>Coralsnake Venomics: Analyses of Venom Gland Transcriptomes and Proteomes of Six Brazilian Taxa.</title>
        <authorList>
            <person name="Aird S.D."/>
            <person name="Jorge da Silva N."/>
            <person name="Qiu L."/>
            <person name="Villar-Briones A."/>
            <person name="Aparecida-Saddi V."/>
            <person name="Campos-Telles M.P."/>
            <person name="Grau M."/>
            <person name="Mikheyev A.S."/>
        </authorList>
    </citation>
    <scope>NUCLEOTIDE SEQUENCE</scope>
    <source>
        <tissue evidence="1">Venom_gland</tissue>
    </source>
</reference>
<reference evidence="1" key="1">
    <citation type="submission" date="2017-07" db="EMBL/GenBank/DDBJ databases">
        <authorList>
            <person name="Mikheyev A."/>
            <person name="Grau M."/>
        </authorList>
    </citation>
    <scope>NUCLEOTIDE SEQUENCE</scope>
    <source>
        <tissue evidence="1">Venom_gland</tissue>
    </source>
</reference>
<dbReference type="EMBL" id="IACN01046055">
    <property type="protein sequence ID" value="LAB53114.1"/>
    <property type="molecule type" value="Transcribed_RNA"/>
</dbReference>
<accession>A0A2D4P543</accession>